<name>Q651W9_ORYSJ</name>
<evidence type="ECO:0000313" key="3">
    <source>
        <dbReference type="EMBL" id="BAD46398.1"/>
    </source>
</evidence>
<accession>Q651W9</accession>
<dbReference type="AlphaFoldDB" id="Q651W9"/>
<dbReference type="EMBL" id="AP005633">
    <property type="protein sequence ID" value="BAD46324.1"/>
    <property type="molecule type" value="Genomic_DNA"/>
</dbReference>
<dbReference type="Proteomes" id="UP000000763">
    <property type="component" value="Chromosome 9"/>
</dbReference>
<organism evidence="3 4">
    <name type="scientific">Oryza sativa subsp. japonica</name>
    <name type="common">Rice</name>
    <dbReference type="NCBI Taxonomy" id="39947"/>
    <lineage>
        <taxon>Eukaryota</taxon>
        <taxon>Viridiplantae</taxon>
        <taxon>Streptophyta</taxon>
        <taxon>Embryophyta</taxon>
        <taxon>Tracheophyta</taxon>
        <taxon>Spermatophyta</taxon>
        <taxon>Magnoliopsida</taxon>
        <taxon>Liliopsida</taxon>
        <taxon>Poales</taxon>
        <taxon>Poaceae</taxon>
        <taxon>BOP clade</taxon>
        <taxon>Oryzoideae</taxon>
        <taxon>Oryzeae</taxon>
        <taxon>Oryzinae</taxon>
        <taxon>Oryza</taxon>
        <taxon>Oryza sativa</taxon>
    </lineage>
</organism>
<proteinExistence type="predicted"/>
<reference evidence="4" key="3">
    <citation type="journal article" date="2005" name="Nature">
        <title>The map-based sequence of the rice genome.</title>
        <authorList>
            <consortium name="International rice genome sequencing project (IRGSP)"/>
            <person name="Matsumoto T."/>
            <person name="Wu J."/>
            <person name="Kanamori H."/>
            <person name="Katayose Y."/>
            <person name="Fujisawa M."/>
            <person name="Namiki N."/>
            <person name="Mizuno H."/>
            <person name="Yamamoto K."/>
            <person name="Antonio B.A."/>
            <person name="Baba T."/>
            <person name="Sakata K."/>
            <person name="Nagamura Y."/>
            <person name="Aoki H."/>
            <person name="Arikawa K."/>
            <person name="Arita K."/>
            <person name="Bito T."/>
            <person name="Chiden Y."/>
            <person name="Fujitsuka N."/>
            <person name="Fukunaka R."/>
            <person name="Hamada M."/>
            <person name="Harada C."/>
            <person name="Hayashi A."/>
            <person name="Hijishita S."/>
            <person name="Honda M."/>
            <person name="Hosokawa S."/>
            <person name="Ichikawa Y."/>
            <person name="Idonuma A."/>
            <person name="Iijima M."/>
            <person name="Ikeda M."/>
            <person name="Ikeno M."/>
            <person name="Ito K."/>
            <person name="Ito S."/>
            <person name="Ito T."/>
            <person name="Ito Y."/>
            <person name="Ito Y."/>
            <person name="Iwabuchi A."/>
            <person name="Kamiya K."/>
            <person name="Karasawa W."/>
            <person name="Kurita K."/>
            <person name="Katagiri S."/>
            <person name="Kikuta A."/>
            <person name="Kobayashi H."/>
            <person name="Kobayashi N."/>
            <person name="Machita K."/>
            <person name="Maehara T."/>
            <person name="Masukawa M."/>
            <person name="Mizubayashi T."/>
            <person name="Mukai Y."/>
            <person name="Nagasaki H."/>
            <person name="Nagata Y."/>
            <person name="Naito S."/>
            <person name="Nakashima M."/>
            <person name="Nakama Y."/>
            <person name="Nakamichi Y."/>
            <person name="Nakamura M."/>
            <person name="Meguro A."/>
            <person name="Negishi M."/>
            <person name="Ohta I."/>
            <person name="Ohta T."/>
            <person name="Okamoto M."/>
            <person name="Ono N."/>
            <person name="Saji S."/>
            <person name="Sakaguchi M."/>
            <person name="Sakai K."/>
            <person name="Shibata M."/>
            <person name="Shimokawa T."/>
            <person name="Song J."/>
            <person name="Takazaki Y."/>
            <person name="Terasawa K."/>
            <person name="Tsugane M."/>
            <person name="Tsuji K."/>
            <person name="Ueda S."/>
            <person name="Waki K."/>
            <person name="Yamagata H."/>
            <person name="Yamamoto M."/>
            <person name="Yamamoto S."/>
            <person name="Yamane H."/>
            <person name="Yoshiki S."/>
            <person name="Yoshihara R."/>
            <person name="Yukawa K."/>
            <person name="Zhong H."/>
            <person name="Yano M."/>
            <person name="Yuan Q."/>
            <person name="Ouyang S."/>
            <person name="Liu J."/>
            <person name="Jones K.M."/>
            <person name="Gansberger K."/>
            <person name="Moffat K."/>
            <person name="Hill J."/>
            <person name="Bera J."/>
            <person name="Fadrosh D."/>
            <person name="Jin S."/>
            <person name="Johri S."/>
            <person name="Kim M."/>
            <person name="Overton L."/>
            <person name="Reardon M."/>
            <person name="Tsitrin T."/>
            <person name="Vuong H."/>
            <person name="Weaver B."/>
            <person name="Ciecko A."/>
            <person name="Tallon L."/>
            <person name="Jackson J."/>
            <person name="Pai G."/>
            <person name="Aken S.V."/>
            <person name="Utterback T."/>
            <person name="Reidmuller S."/>
            <person name="Feldblyum T."/>
            <person name="Hsiao J."/>
            <person name="Zismann V."/>
            <person name="Iobst S."/>
            <person name="de Vazeille A.R."/>
            <person name="Buell C.R."/>
            <person name="Ying K."/>
            <person name="Li Y."/>
            <person name="Lu T."/>
            <person name="Huang Y."/>
            <person name="Zhao Q."/>
            <person name="Feng Q."/>
            <person name="Zhang L."/>
            <person name="Zhu J."/>
            <person name="Weng Q."/>
            <person name="Mu J."/>
            <person name="Lu Y."/>
            <person name="Fan D."/>
            <person name="Liu Y."/>
            <person name="Guan J."/>
            <person name="Zhang Y."/>
            <person name="Yu S."/>
            <person name="Liu X."/>
            <person name="Zhang Y."/>
            <person name="Hong G."/>
            <person name="Han B."/>
            <person name="Choisne N."/>
            <person name="Demange N."/>
            <person name="Orjeda G."/>
            <person name="Samain S."/>
            <person name="Cattolico L."/>
            <person name="Pelletier E."/>
            <person name="Couloux A."/>
            <person name="Segurens B."/>
            <person name="Wincker P."/>
            <person name="D'Hont A."/>
            <person name="Scarpelli C."/>
            <person name="Weissenbach J."/>
            <person name="Salanoubat M."/>
            <person name="Quetier F."/>
            <person name="Yu Y."/>
            <person name="Kim H.R."/>
            <person name="Rambo T."/>
            <person name="Currie J."/>
            <person name="Collura K."/>
            <person name="Luo M."/>
            <person name="Yang T."/>
            <person name="Ammiraju J.S.S."/>
            <person name="Engler F."/>
            <person name="Soderlund C."/>
            <person name="Wing R.A."/>
            <person name="Palmer L.E."/>
            <person name="de la Bastide M."/>
            <person name="Spiegel L."/>
            <person name="Nascimento L."/>
            <person name="Zutavern T."/>
            <person name="O'Shaughnessy A."/>
            <person name="Dike S."/>
            <person name="Dedhia N."/>
            <person name="Preston R."/>
            <person name="Balija V."/>
            <person name="McCombie W.R."/>
            <person name="Chow T."/>
            <person name="Chen H."/>
            <person name="Chung M."/>
            <person name="Chen C."/>
            <person name="Shaw J."/>
            <person name="Wu H."/>
            <person name="Hsiao K."/>
            <person name="Chao Y."/>
            <person name="Chu M."/>
            <person name="Cheng C."/>
            <person name="Hour A."/>
            <person name="Lee P."/>
            <person name="Lin S."/>
            <person name="Lin Y."/>
            <person name="Liou J."/>
            <person name="Liu S."/>
            <person name="Hsing Y."/>
            <person name="Raghuvanshi S."/>
            <person name="Mohanty A."/>
            <person name="Bharti A.K."/>
            <person name="Gaur A."/>
            <person name="Gupta V."/>
            <person name="Kumar D."/>
            <person name="Ravi V."/>
            <person name="Vij S."/>
            <person name="Kapur A."/>
            <person name="Khurana P."/>
            <person name="Khurana P."/>
            <person name="Khurana J.P."/>
            <person name="Tyagi A.K."/>
            <person name="Gaikwad K."/>
            <person name="Singh A."/>
            <person name="Dalal V."/>
            <person name="Srivastava S."/>
            <person name="Dixit A."/>
            <person name="Pal A.K."/>
            <person name="Ghazi I.A."/>
            <person name="Yadav M."/>
            <person name="Pandit A."/>
            <person name="Bhargava A."/>
            <person name="Sureshbabu K."/>
            <person name="Batra K."/>
            <person name="Sharma T.R."/>
            <person name="Mohapatra T."/>
            <person name="Singh N.K."/>
            <person name="Messing J."/>
            <person name="Nelson A.B."/>
            <person name="Fuks G."/>
            <person name="Kavchok S."/>
            <person name="Keizer G."/>
            <person name="Linton E."/>
            <person name="Llaca V."/>
            <person name="Song R."/>
            <person name="Tanyolac B."/>
            <person name="Young S."/>
            <person name="Ho-Il K."/>
            <person name="Hahn J.H."/>
            <person name="Sangsakoo G."/>
            <person name="Vanavichit A."/>
            <person name="de Mattos Luiz.A.T."/>
            <person name="Zimmer P.D."/>
            <person name="Malone G."/>
            <person name="Dellagostin O."/>
            <person name="de Oliveira A.C."/>
            <person name="Bevan M."/>
            <person name="Bancroft I."/>
            <person name="Minx P."/>
            <person name="Cordum H."/>
            <person name="Wilson R."/>
            <person name="Cheng Z."/>
            <person name="Jin W."/>
            <person name="Jiang J."/>
            <person name="Leong S.A."/>
            <person name="Iwama H."/>
            <person name="Gojobori T."/>
            <person name="Itoh T."/>
            <person name="Niimura Y."/>
            <person name="Fujii Y."/>
            <person name="Habara T."/>
            <person name="Sakai H."/>
            <person name="Sato Y."/>
            <person name="Wilson G."/>
            <person name="Kumar K."/>
            <person name="McCouch S."/>
            <person name="Juretic N."/>
            <person name="Hoen D."/>
            <person name="Wright S."/>
            <person name="Bruskiewich R."/>
            <person name="Bureau T."/>
            <person name="Miyao A."/>
            <person name="Hirochika H."/>
            <person name="Nishikawa T."/>
            <person name="Kadowaki K."/>
            <person name="Sugiura M."/>
            <person name="Burr B."/>
            <person name="Sasaki T."/>
        </authorList>
    </citation>
    <scope>NUCLEOTIDE SEQUENCE [LARGE SCALE GENOMIC DNA]</scope>
    <source>
        <strain evidence="4">cv. Nipponbare</strain>
    </source>
</reference>
<reference evidence="2" key="1">
    <citation type="submission" date="2002-08" db="EMBL/GenBank/DDBJ databases">
        <title>Oryza sativa nipponbare(GA3) genomic DNA, chromosome 9, PAC clone:P0463G11.</title>
        <authorList>
            <person name="Sasaki T."/>
            <person name="Matsumoto T."/>
            <person name="Katayose Y."/>
        </authorList>
    </citation>
    <scope>NUCLEOTIDE SEQUENCE</scope>
</reference>
<sequence>MEGHEGEGWVCEREGEDGEMGPQMGAWLVLVGYVGRPGLQCWGGGGTWPRAHEAKPRPLTCAASGVAFRRRPCGAVHPARQVRWAPPPPRQVTWSPRGSSRAGERRRGGGGLVLCPGAVNLANHQEQEAAAIAVAVARGQCAAAGSAASRRRWNRIGRRFAAGSGGRGASESRAAPGDGSDVCACVSTHHQRASEVDGDEDEGDYD</sequence>
<feature type="region of interest" description="Disordered" evidence="1">
    <location>
        <begin position="80"/>
        <end position="107"/>
    </location>
</feature>
<reference evidence="3" key="2">
    <citation type="submission" date="2002-09" db="EMBL/GenBank/DDBJ databases">
        <title>Oryza sativa nipponbare(GA3) genomic DNA, chromosome 9, PAC clone:P0556A05.</title>
        <authorList>
            <person name="Sasaki T."/>
            <person name="Matsumoto T."/>
            <person name="Katayose Y."/>
        </authorList>
    </citation>
    <scope>NUCLEOTIDE SEQUENCE</scope>
</reference>
<gene>
    <name evidence="2" type="ORF">P0463G11.6</name>
    <name evidence="3" type="ORF">P0556A05.43</name>
</gene>
<feature type="region of interest" description="Disordered" evidence="1">
    <location>
        <begin position="160"/>
        <end position="182"/>
    </location>
</feature>
<reference evidence="4" key="4">
    <citation type="journal article" date="2008" name="Nucleic Acids Res.">
        <title>The rice annotation project database (RAP-DB): 2008 update.</title>
        <authorList>
            <consortium name="The rice annotation project (RAP)"/>
        </authorList>
    </citation>
    <scope>GENOME REANNOTATION</scope>
    <source>
        <strain evidence="4">cv. Nipponbare</strain>
    </source>
</reference>
<evidence type="ECO:0000313" key="2">
    <source>
        <dbReference type="EMBL" id="BAD46324.1"/>
    </source>
</evidence>
<protein>
    <submittedName>
        <fullName evidence="3">Uncharacterized protein</fullName>
    </submittedName>
</protein>
<dbReference type="EMBL" id="AP005759">
    <property type="protein sequence ID" value="BAD46398.1"/>
    <property type="molecule type" value="Genomic_DNA"/>
</dbReference>
<evidence type="ECO:0000256" key="1">
    <source>
        <dbReference type="SAM" id="MobiDB-lite"/>
    </source>
</evidence>
<evidence type="ECO:0000313" key="4">
    <source>
        <dbReference type="Proteomes" id="UP000000763"/>
    </source>
</evidence>